<organism evidence="9 10">
    <name type="scientific">Deinococcus ruber</name>
    <dbReference type="NCBI Taxonomy" id="1848197"/>
    <lineage>
        <taxon>Bacteria</taxon>
        <taxon>Thermotogati</taxon>
        <taxon>Deinococcota</taxon>
        <taxon>Deinococci</taxon>
        <taxon>Deinococcales</taxon>
        <taxon>Deinococcaceae</taxon>
        <taxon>Deinococcus</taxon>
    </lineage>
</organism>
<dbReference type="HAMAP" id="MF_00722">
    <property type="entry name" value="NucS"/>
    <property type="match status" value="1"/>
</dbReference>
<dbReference type="GO" id="GO:0005737">
    <property type="term" value="C:cytoplasm"/>
    <property type="evidence" value="ECO:0007669"/>
    <property type="project" value="UniProtKB-SubCell"/>
</dbReference>
<evidence type="ECO:0000256" key="3">
    <source>
        <dbReference type="ARBA" id="ARBA00022759"/>
    </source>
</evidence>
<dbReference type="Pfam" id="PF21003">
    <property type="entry name" value="NucS_N"/>
    <property type="match status" value="1"/>
</dbReference>
<dbReference type="Pfam" id="PF01939">
    <property type="entry name" value="NucS_C"/>
    <property type="match status" value="1"/>
</dbReference>
<protein>
    <recommendedName>
        <fullName evidence="6">Endonuclease NucS</fullName>
        <ecNumber evidence="6">3.1.-.-</ecNumber>
    </recommendedName>
</protein>
<evidence type="ECO:0000256" key="5">
    <source>
        <dbReference type="ARBA" id="ARBA00023125"/>
    </source>
</evidence>
<dbReference type="Proteomes" id="UP000603865">
    <property type="component" value="Unassembled WGS sequence"/>
</dbReference>
<dbReference type="CDD" id="cd22341">
    <property type="entry name" value="NucS-like"/>
    <property type="match status" value="1"/>
</dbReference>
<comment type="caution">
    <text evidence="9">The sequence shown here is derived from an EMBL/GenBank/DDBJ whole genome shotgun (WGS) entry which is preliminary data.</text>
</comment>
<evidence type="ECO:0000259" key="7">
    <source>
        <dbReference type="Pfam" id="PF01939"/>
    </source>
</evidence>
<dbReference type="EC" id="3.1.-.-" evidence="6"/>
<dbReference type="InterPro" id="IPR048301">
    <property type="entry name" value="NucS_C"/>
</dbReference>
<evidence type="ECO:0000256" key="2">
    <source>
        <dbReference type="ARBA" id="ARBA00022722"/>
    </source>
</evidence>
<keyword evidence="2 6" id="KW-0540">Nuclease</keyword>
<evidence type="ECO:0000256" key="1">
    <source>
        <dbReference type="ARBA" id="ARBA00022490"/>
    </source>
</evidence>
<reference evidence="9" key="1">
    <citation type="journal article" date="2014" name="Int. J. Syst. Evol. Microbiol.">
        <title>Complete genome sequence of Corynebacterium casei LMG S-19264T (=DSM 44701T), isolated from a smear-ripened cheese.</title>
        <authorList>
            <consortium name="US DOE Joint Genome Institute (JGI-PGF)"/>
            <person name="Walter F."/>
            <person name="Albersmeier A."/>
            <person name="Kalinowski J."/>
            <person name="Ruckert C."/>
        </authorList>
    </citation>
    <scope>NUCLEOTIDE SEQUENCE</scope>
    <source>
        <strain evidence="9">JCM 31311</strain>
    </source>
</reference>
<dbReference type="GO" id="GO:0000014">
    <property type="term" value="F:single-stranded DNA endodeoxyribonuclease activity"/>
    <property type="evidence" value="ECO:0007669"/>
    <property type="project" value="UniProtKB-UniRule"/>
</dbReference>
<evidence type="ECO:0000256" key="4">
    <source>
        <dbReference type="ARBA" id="ARBA00022801"/>
    </source>
</evidence>
<dbReference type="InterPro" id="IPR049173">
    <property type="entry name" value="NucS_N_sf"/>
</dbReference>
<evidence type="ECO:0000256" key="6">
    <source>
        <dbReference type="HAMAP-Rule" id="MF_00722"/>
    </source>
</evidence>
<dbReference type="InterPro" id="IPR002793">
    <property type="entry name" value="Endonuclease_NucS"/>
</dbReference>
<feature type="domain" description="Endonuclease NucS C-terminal" evidence="7">
    <location>
        <begin position="131"/>
        <end position="237"/>
    </location>
</feature>
<dbReference type="InterPro" id="IPR048302">
    <property type="entry name" value="NucS_N"/>
</dbReference>
<dbReference type="InterPro" id="IPR011856">
    <property type="entry name" value="tRNA_endonuc-like_dom_sf"/>
</dbReference>
<comment type="function">
    <text evidence="6">Cleaves both 3' and 5' ssDNA extremities of branched DNA structures.</text>
</comment>
<dbReference type="Gene3D" id="3.40.1350.10">
    <property type="match status" value="1"/>
</dbReference>
<keyword evidence="3 6" id="KW-0255">Endonuclease</keyword>
<sequence>MIREQLLQPTAVELAAFLTRHTRTCDCLIQVAGQAEVTYQGRAASTADAGNYLLILKCDGSLQIHHPKGIKPMNWQPKTDRITATLEDGMCVLTASRTSPTETVRVLMLDIQLAQALEIQEEVGFVIAGTEAQMQATLARHPELIEPGLTVLDRELMSSVGDIDLYAKDAQGRYVVVELKRAKATHDAVHQLSRYVDAVRAKLPKRAKVRGILAAPSITTPAALTLEGLKLEFKEIHALPSAQETAAQGGLF</sequence>
<keyword evidence="1 6" id="KW-0963">Cytoplasm</keyword>
<name>A0A918FIX0_9DEIO</name>
<evidence type="ECO:0000259" key="8">
    <source>
        <dbReference type="Pfam" id="PF21003"/>
    </source>
</evidence>
<dbReference type="EMBL" id="BMQL01000106">
    <property type="protein sequence ID" value="GGR40563.1"/>
    <property type="molecule type" value="Genomic_DNA"/>
</dbReference>
<evidence type="ECO:0000313" key="9">
    <source>
        <dbReference type="EMBL" id="GGR40563.1"/>
    </source>
</evidence>
<evidence type="ECO:0000313" key="10">
    <source>
        <dbReference type="Proteomes" id="UP000603865"/>
    </source>
</evidence>
<dbReference type="Gene3D" id="2.70.180.20">
    <property type="match status" value="1"/>
</dbReference>
<dbReference type="PANTHER" id="PTHR38814">
    <property type="entry name" value="ENDONUCLEASE NUCS"/>
    <property type="match status" value="1"/>
</dbReference>
<dbReference type="NCBIfam" id="NF003270">
    <property type="entry name" value="PRK04247.1"/>
    <property type="match status" value="1"/>
</dbReference>
<keyword evidence="4 6" id="KW-0378">Hydrolase</keyword>
<feature type="domain" description="Endonuclease NucS N-terminal PH-like" evidence="8">
    <location>
        <begin position="31"/>
        <end position="121"/>
    </location>
</feature>
<dbReference type="PANTHER" id="PTHR38814:SF1">
    <property type="entry name" value="ENDONUCLEASE NUCS"/>
    <property type="match status" value="1"/>
</dbReference>
<accession>A0A918FIX0</accession>
<dbReference type="RefSeq" id="WP_189093834.1">
    <property type="nucleotide sequence ID" value="NZ_BMQL01000106.1"/>
</dbReference>
<keyword evidence="10" id="KW-1185">Reference proteome</keyword>
<dbReference type="AlphaFoldDB" id="A0A918FIX0"/>
<comment type="subcellular location">
    <subcellularLocation>
        <location evidence="6">Cytoplasm</location>
    </subcellularLocation>
</comment>
<reference evidence="9" key="2">
    <citation type="submission" date="2020-09" db="EMBL/GenBank/DDBJ databases">
        <authorList>
            <person name="Sun Q."/>
            <person name="Ohkuma M."/>
        </authorList>
    </citation>
    <scope>NUCLEOTIDE SEQUENCE</scope>
    <source>
        <strain evidence="9">JCM 31311</strain>
    </source>
</reference>
<keyword evidence="5 6" id="KW-0238">DNA-binding</keyword>
<proteinExistence type="inferred from homology"/>
<dbReference type="GO" id="GO:0003677">
    <property type="term" value="F:DNA binding"/>
    <property type="evidence" value="ECO:0007669"/>
    <property type="project" value="UniProtKB-KW"/>
</dbReference>
<gene>
    <name evidence="6" type="primary">nucS</name>
    <name evidence="9" type="ORF">GCM10008957_56200</name>
</gene>
<comment type="similarity">
    <text evidence="6">Belongs to the NucS endonuclease family.</text>
</comment>